<proteinExistence type="predicted"/>
<dbReference type="Pfam" id="PF14137">
    <property type="entry name" value="DUF4304"/>
    <property type="match status" value="1"/>
</dbReference>
<dbReference type="EMBL" id="LLYB01000057">
    <property type="protein sequence ID" value="KRR25440.1"/>
    <property type="molecule type" value="Genomic_DNA"/>
</dbReference>
<reference evidence="1 2" key="1">
    <citation type="submission" date="2014-03" db="EMBL/GenBank/DDBJ databases">
        <title>Bradyrhizobium valentinum sp. nov., isolated from effective nodules of Lupinus mariae-josephae, a lupine endemic of basic-lime soils in Eastern Spain.</title>
        <authorList>
            <person name="Duran D."/>
            <person name="Rey L."/>
            <person name="Navarro A."/>
            <person name="Busquets A."/>
            <person name="Imperial J."/>
            <person name="Ruiz-Argueso T."/>
        </authorList>
    </citation>
    <scope>NUCLEOTIDE SEQUENCE [LARGE SCALE GENOMIC DNA]</scope>
    <source>
        <strain evidence="1 2">CCBAU 23086</strain>
    </source>
</reference>
<protein>
    <recommendedName>
        <fullName evidence="3">DUF4304 domain-containing protein</fullName>
    </recommendedName>
</protein>
<evidence type="ECO:0000313" key="2">
    <source>
        <dbReference type="Proteomes" id="UP000051660"/>
    </source>
</evidence>
<sequence>MHRLESSIKEHLAPVLKDDGFVGSGRTFRRISGDLIHVVQVQGSRYGGQFAVNLGIQPASIPDLAGNSPDATKIRPELCEFRRRLSEAESDQWWNHAGSKESMDAAVRAAASVYATIGRKLFAEMSGPESPLHNITPAQFEAGLYGFSGFGSTKVRMARSLALMRQSLGNLIDAGAFARIALVNLGGAPALRAELEQLCMTTEVALRTDGEPGGRSRQA</sequence>
<dbReference type="InterPro" id="IPR025412">
    <property type="entry name" value="DUF4304"/>
</dbReference>
<evidence type="ECO:0008006" key="3">
    <source>
        <dbReference type="Google" id="ProtNLM"/>
    </source>
</evidence>
<dbReference type="Proteomes" id="UP000051660">
    <property type="component" value="Unassembled WGS sequence"/>
</dbReference>
<organism evidence="1 2">
    <name type="scientific">Bradyrhizobium lablabi</name>
    <dbReference type="NCBI Taxonomy" id="722472"/>
    <lineage>
        <taxon>Bacteria</taxon>
        <taxon>Pseudomonadati</taxon>
        <taxon>Pseudomonadota</taxon>
        <taxon>Alphaproteobacteria</taxon>
        <taxon>Hyphomicrobiales</taxon>
        <taxon>Nitrobacteraceae</taxon>
        <taxon>Bradyrhizobium</taxon>
    </lineage>
</organism>
<name>A0A0R3N6R0_9BRAD</name>
<evidence type="ECO:0000313" key="1">
    <source>
        <dbReference type="EMBL" id="KRR25440.1"/>
    </source>
</evidence>
<dbReference type="RefSeq" id="WP_199805511.1">
    <property type="nucleotide sequence ID" value="NZ_LLYB01000057.1"/>
</dbReference>
<comment type="caution">
    <text evidence="1">The sequence shown here is derived from an EMBL/GenBank/DDBJ whole genome shotgun (WGS) entry which is preliminary data.</text>
</comment>
<dbReference type="AlphaFoldDB" id="A0A0R3N6R0"/>
<accession>A0A0R3N6R0</accession>
<gene>
    <name evidence="1" type="ORF">CQ14_10720</name>
</gene>